<dbReference type="InParanoid" id="A0A494G8C9"/>
<feature type="region of interest" description="Disordered" evidence="1">
    <location>
        <begin position="1"/>
        <end position="41"/>
    </location>
</feature>
<dbReference type="Proteomes" id="UP000004994">
    <property type="component" value="Unassembled WGS sequence"/>
</dbReference>
<sequence length="66" mass="7093">MSHPPPTTEDIQGVVPPNLLKGSAPSLFPSTPKSIESHSQSPMCLGGLRHHYPSQPCLKRIEAPLP</sequence>
<proteinExistence type="predicted"/>
<accession>A0A494G8C9</accession>
<evidence type="ECO:0000313" key="3">
    <source>
        <dbReference type="Proteomes" id="UP000004994"/>
    </source>
</evidence>
<dbReference type="PaxDb" id="4081-Solyc00g006510.1.1"/>
<reference evidence="2" key="2">
    <citation type="submission" date="2019-04" db="UniProtKB">
        <authorList>
            <consortium name="EnsemblPlants"/>
        </authorList>
    </citation>
    <scope>IDENTIFICATION</scope>
    <source>
        <strain evidence="2">cv. Heinz 1706</strain>
    </source>
</reference>
<evidence type="ECO:0000256" key="1">
    <source>
        <dbReference type="SAM" id="MobiDB-lite"/>
    </source>
</evidence>
<protein>
    <submittedName>
        <fullName evidence="2">Uncharacterized protein</fullName>
    </submittedName>
</protein>
<dbReference type="AlphaFoldDB" id="A0A494G8C9"/>
<keyword evidence="3" id="KW-1185">Reference proteome</keyword>
<dbReference type="Gramene" id="Solyc00g006510.1.1">
    <property type="protein sequence ID" value="Solyc00g006510.1.1"/>
    <property type="gene ID" value="Solyc00g006510.1"/>
</dbReference>
<evidence type="ECO:0000313" key="2">
    <source>
        <dbReference type="EnsemblPlants" id="Solyc00g006510.1.1"/>
    </source>
</evidence>
<reference evidence="2" key="1">
    <citation type="journal article" date="2012" name="Nature">
        <title>The tomato genome sequence provides insights into fleshy fruit evolution.</title>
        <authorList>
            <consortium name="Tomato Genome Consortium"/>
        </authorList>
    </citation>
    <scope>NUCLEOTIDE SEQUENCE [LARGE SCALE GENOMIC DNA]</scope>
    <source>
        <strain evidence="2">cv. Heinz 1706</strain>
    </source>
</reference>
<organism evidence="2">
    <name type="scientific">Solanum lycopersicum</name>
    <name type="common">Tomato</name>
    <name type="synonym">Lycopersicon esculentum</name>
    <dbReference type="NCBI Taxonomy" id="4081"/>
    <lineage>
        <taxon>Eukaryota</taxon>
        <taxon>Viridiplantae</taxon>
        <taxon>Streptophyta</taxon>
        <taxon>Embryophyta</taxon>
        <taxon>Tracheophyta</taxon>
        <taxon>Spermatophyta</taxon>
        <taxon>Magnoliopsida</taxon>
        <taxon>eudicotyledons</taxon>
        <taxon>Gunneridae</taxon>
        <taxon>Pentapetalae</taxon>
        <taxon>asterids</taxon>
        <taxon>lamiids</taxon>
        <taxon>Solanales</taxon>
        <taxon>Solanaceae</taxon>
        <taxon>Solanoideae</taxon>
        <taxon>Solaneae</taxon>
        <taxon>Solanum</taxon>
        <taxon>Solanum subgen. Lycopersicon</taxon>
    </lineage>
</organism>
<dbReference type="EnsemblPlants" id="Solyc00g006510.1.1">
    <property type="protein sequence ID" value="Solyc00g006510.1.1"/>
    <property type="gene ID" value="Solyc00g006510.1"/>
</dbReference>
<name>A0A494G8C9_SOLLC</name>
<feature type="compositionally biased region" description="Polar residues" evidence="1">
    <location>
        <begin position="28"/>
        <end position="41"/>
    </location>
</feature>